<protein>
    <submittedName>
        <fullName evidence="1">HAD family hydrolase</fullName>
    </submittedName>
</protein>
<evidence type="ECO:0000313" key="2">
    <source>
        <dbReference type="Proteomes" id="UP000293291"/>
    </source>
</evidence>
<dbReference type="PANTHER" id="PTHR43434">
    <property type="entry name" value="PHOSPHOGLYCOLATE PHOSPHATASE"/>
    <property type="match status" value="1"/>
</dbReference>
<dbReference type="Pfam" id="PF00702">
    <property type="entry name" value="Hydrolase"/>
    <property type="match status" value="1"/>
</dbReference>
<dbReference type="Gene3D" id="3.40.50.1000">
    <property type="entry name" value="HAD superfamily/HAD-like"/>
    <property type="match status" value="1"/>
</dbReference>
<dbReference type="AlphaFoldDB" id="A0A4Q2SCC8"/>
<name>A0A4Q2SCC8_9ACTN</name>
<keyword evidence="1" id="KW-0378">Hydrolase</keyword>
<dbReference type="PANTHER" id="PTHR43434:SF16">
    <property type="entry name" value="BLL8046 PROTEIN"/>
    <property type="match status" value="1"/>
</dbReference>
<dbReference type="InterPro" id="IPR023198">
    <property type="entry name" value="PGP-like_dom2"/>
</dbReference>
<dbReference type="GO" id="GO:0005829">
    <property type="term" value="C:cytosol"/>
    <property type="evidence" value="ECO:0007669"/>
    <property type="project" value="TreeGrafter"/>
</dbReference>
<sequence length="265" mass="27537">MTIPSSHWCCLSPRWSSATGGHTTPAGATETHATPPHGVRATVTAEPLHPVVVLDLDGTLVDSVYEHVAAWHAAFHDVGLHVSAVRVHEAIGMGGDRLVAHVSGDPAEAAVGDDVRELHDKYFRAGLRTVCGLDGASELVEALVGTGHRVVVASSSEADLVDEMLDLLDVRRHLAAVVTGSDGAATKPAPDMVQLAIEQAGGGKAIVVGDAVWDALSAEAADVPCIGVRSGGIGAERLRTAGASWVYDGPRDLLARLEDSPLRSR</sequence>
<reference evidence="1 2" key="1">
    <citation type="submission" date="2019-01" db="EMBL/GenBank/DDBJ databases">
        <title>Novel species of Nocardioides.</title>
        <authorList>
            <person name="Liu Q."/>
            <person name="Xin Y.-H."/>
        </authorList>
    </citation>
    <scope>NUCLEOTIDE SEQUENCE [LARGE SCALE GENOMIC DNA]</scope>
    <source>
        <strain evidence="1 2">CGMCC 4.6875</strain>
    </source>
</reference>
<proteinExistence type="predicted"/>
<dbReference type="InterPro" id="IPR050155">
    <property type="entry name" value="HAD-like_hydrolase_sf"/>
</dbReference>
<dbReference type="SFLD" id="SFLDS00003">
    <property type="entry name" value="Haloacid_Dehalogenase"/>
    <property type="match status" value="1"/>
</dbReference>
<dbReference type="GO" id="GO:0008967">
    <property type="term" value="F:phosphoglycolate phosphatase activity"/>
    <property type="evidence" value="ECO:0007669"/>
    <property type="project" value="TreeGrafter"/>
</dbReference>
<dbReference type="InterPro" id="IPR036412">
    <property type="entry name" value="HAD-like_sf"/>
</dbReference>
<dbReference type="SUPFAM" id="SSF56784">
    <property type="entry name" value="HAD-like"/>
    <property type="match status" value="1"/>
</dbReference>
<dbReference type="EMBL" id="SDWU01000009">
    <property type="protein sequence ID" value="RYC02354.1"/>
    <property type="molecule type" value="Genomic_DNA"/>
</dbReference>
<dbReference type="NCBIfam" id="TIGR01549">
    <property type="entry name" value="HAD-SF-IA-v1"/>
    <property type="match status" value="1"/>
</dbReference>
<gene>
    <name evidence="1" type="ORF">EUA07_09840</name>
</gene>
<dbReference type="GO" id="GO:0006281">
    <property type="term" value="P:DNA repair"/>
    <property type="evidence" value="ECO:0007669"/>
    <property type="project" value="TreeGrafter"/>
</dbReference>
<dbReference type="InterPro" id="IPR006439">
    <property type="entry name" value="HAD-SF_hydro_IA"/>
</dbReference>
<comment type="caution">
    <text evidence="1">The sequence shown here is derived from an EMBL/GenBank/DDBJ whole genome shotgun (WGS) entry which is preliminary data.</text>
</comment>
<organism evidence="1 2">
    <name type="scientific">Nocardioides ganghwensis</name>
    <dbReference type="NCBI Taxonomy" id="252230"/>
    <lineage>
        <taxon>Bacteria</taxon>
        <taxon>Bacillati</taxon>
        <taxon>Actinomycetota</taxon>
        <taxon>Actinomycetes</taxon>
        <taxon>Propionibacteriales</taxon>
        <taxon>Nocardioidaceae</taxon>
        <taxon>Nocardioides</taxon>
    </lineage>
</organism>
<dbReference type="SFLD" id="SFLDG01129">
    <property type="entry name" value="C1.5:_HAD__Beta-PGM__Phosphata"/>
    <property type="match status" value="1"/>
</dbReference>
<dbReference type="OrthoDB" id="9793014at2"/>
<dbReference type="Proteomes" id="UP000293291">
    <property type="component" value="Unassembled WGS sequence"/>
</dbReference>
<accession>A0A4Q2SCC8</accession>
<dbReference type="InterPro" id="IPR023214">
    <property type="entry name" value="HAD_sf"/>
</dbReference>
<evidence type="ECO:0000313" key="1">
    <source>
        <dbReference type="EMBL" id="RYC02354.1"/>
    </source>
</evidence>
<keyword evidence="2" id="KW-1185">Reference proteome</keyword>
<dbReference type="Gene3D" id="1.10.150.240">
    <property type="entry name" value="Putative phosphatase, domain 2"/>
    <property type="match status" value="1"/>
</dbReference>